<sequence length="321" mass="37185">MIDLNEHSSLEMLHSLPLWGKDEKLLSVEPAGESNMNLVLRVNTSIRSVILKQSKPYVRKFPQILAPVNRIEIELCYYQLIEDDDILSGYSPKVIHYNAEHHILLIEDLGNGIDFNTIYAKDYKWDDNDFHSISRYLNALHALEVSNFPDNMEMKKLNHEHLFRFPFLEENGFDLDIVQPGLQKISLKYKTDAEFKAALELLGKRYLAIGTTLLHGDFYPASWLKTENGVKIIDTEFAYMGDSEYDLGVLFAHFDLARMDESYQKTFLQLYQHSYAEDLVNAYRGMEIMRRLIGIAQLPLSLTLAEKKSLLEKARNYILPQ</sequence>
<keyword evidence="5" id="KW-0067">ATP-binding</keyword>
<evidence type="ECO:0000256" key="3">
    <source>
        <dbReference type="ARBA" id="ARBA00022741"/>
    </source>
</evidence>
<gene>
    <name evidence="7" type="ORF">SAMN04489723_10840</name>
</gene>
<keyword evidence="8" id="KW-1185">Reference proteome</keyword>
<evidence type="ECO:0000256" key="5">
    <source>
        <dbReference type="ARBA" id="ARBA00022840"/>
    </source>
</evidence>
<evidence type="ECO:0000259" key="6">
    <source>
        <dbReference type="Pfam" id="PF01636"/>
    </source>
</evidence>
<dbReference type="SUPFAM" id="SSF56112">
    <property type="entry name" value="Protein kinase-like (PK-like)"/>
    <property type="match status" value="1"/>
</dbReference>
<feature type="domain" description="Aminoglycoside phosphotransferase" evidence="6">
    <location>
        <begin position="53"/>
        <end position="275"/>
    </location>
</feature>
<protein>
    <submittedName>
        <fullName evidence="7">5-methylthioribose kinase</fullName>
    </submittedName>
</protein>
<dbReference type="Gene3D" id="3.30.200.20">
    <property type="entry name" value="Phosphorylase Kinase, domain 1"/>
    <property type="match status" value="1"/>
</dbReference>
<dbReference type="STRING" id="237018.SAMN04489723_10840"/>
<proteinExistence type="inferred from homology"/>
<dbReference type="InterPro" id="IPR002575">
    <property type="entry name" value="Aminoglycoside_PTrfase"/>
</dbReference>
<keyword evidence="3" id="KW-0547">Nucleotide-binding</keyword>
<evidence type="ECO:0000256" key="2">
    <source>
        <dbReference type="ARBA" id="ARBA00022679"/>
    </source>
</evidence>
<dbReference type="OrthoDB" id="9777791at2"/>
<keyword evidence="4 7" id="KW-0418">Kinase</keyword>
<dbReference type="AlphaFoldDB" id="A0A1I1AHV8"/>
<evidence type="ECO:0000256" key="4">
    <source>
        <dbReference type="ARBA" id="ARBA00022777"/>
    </source>
</evidence>
<evidence type="ECO:0000313" key="8">
    <source>
        <dbReference type="Proteomes" id="UP000198790"/>
    </source>
</evidence>
<dbReference type="GO" id="GO:0005524">
    <property type="term" value="F:ATP binding"/>
    <property type="evidence" value="ECO:0007669"/>
    <property type="project" value="UniProtKB-KW"/>
</dbReference>
<dbReference type="RefSeq" id="WP_092897626.1">
    <property type="nucleotide sequence ID" value="NZ_FOKK01000008.1"/>
</dbReference>
<dbReference type="PANTHER" id="PTHR34273">
    <property type="entry name" value="METHYLTHIORIBOSE KINASE"/>
    <property type="match status" value="1"/>
</dbReference>
<organism evidence="7 8">
    <name type="scientific">Algoriphagus aquimarinus</name>
    <dbReference type="NCBI Taxonomy" id="237018"/>
    <lineage>
        <taxon>Bacteria</taxon>
        <taxon>Pseudomonadati</taxon>
        <taxon>Bacteroidota</taxon>
        <taxon>Cytophagia</taxon>
        <taxon>Cytophagales</taxon>
        <taxon>Cyclobacteriaceae</taxon>
        <taxon>Algoriphagus</taxon>
    </lineage>
</organism>
<evidence type="ECO:0000313" key="7">
    <source>
        <dbReference type="EMBL" id="SFB36050.1"/>
    </source>
</evidence>
<dbReference type="InterPro" id="IPR011009">
    <property type="entry name" value="Kinase-like_dom_sf"/>
</dbReference>
<comment type="similarity">
    <text evidence="1">Belongs to the methylthioribose kinase family.</text>
</comment>
<dbReference type="PANTHER" id="PTHR34273:SF2">
    <property type="entry name" value="METHYLTHIORIBOSE KINASE"/>
    <property type="match status" value="1"/>
</dbReference>
<accession>A0A1I1AHV8</accession>
<keyword evidence="2" id="KW-0808">Transferase</keyword>
<name>A0A1I1AHV8_9BACT</name>
<evidence type="ECO:0000256" key="1">
    <source>
        <dbReference type="ARBA" id="ARBA00010165"/>
    </source>
</evidence>
<dbReference type="Proteomes" id="UP000198790">
    <property type="component" value="Unassembled WGS sequence"/>
</dbReference>
<reference evidence="7 8" key="1">
    <citation type="submission" date="2016-10" db="EMBL/GenBank/DDBJ databases">
        <authorList>
            <person name="de Groot N.N."/>
        </authorList>
    </citation>
    <scope>NUCLEOTIDE SEQUENCE [LARGE SCALE GENOMIC DNA]</scope>
    <source>
        <strain evidence="7 8">DSM 23399</strain>
    </source>
</reference>
<dbReference type="Gene3D" id="3.90.1200.10">
    <property type="match status" value="1"/>
</dbReference>
<dbReference type="EMBL" id="FOKK01000008">
    <property type="protein sequence ID" value="SFB36050.1"/>
    <property type="molecule type" value="Genomic_DNA"/>
</dbReference>
<dbReference type="Pfam" id="PF01636">
    <property type="entry name" value="APH"/>
    <property type="match status" value="1"/>
</dbReference>
<dbReference type="GO" id="GO:0016301">
    <property type="term" value="F:kinase activity"/>
    <property type="evidence" value="ECO:0007669"/>
    <property type="project" value="UniProtKB-KW"/>
</dbReference>